<dbReference type="SUPFAM" id="SSF47384">
    <property type="entry name" value="Homodimeric domain of signal transducing histidine kinase"/>
    <property type="match status" value="1"/>
</dbReference>
<keyword evidence="10" id="KW-0067">ATP-binding</keyword>
<feature type="transmembrane region" description="Helical" evidence="15">
    <location>
        <begin position="157"/>
        <end position="175"/>
    </location>
</feature>
<dbReference type="GO" id="GO:0005524">
    <property type="term" value="F:ATP binding"/>
    <property type="evidence" value="ECO:0007669"/>
    <property type="project" value="UniProtKB-KW"/>
</dbReference>
<keyword evidence="19" id="KW-1185">Reference proteome</keyword>
<dbReference type="InterPro" id="IPR036097">
    <property type="entry name" value="HisK_dim/P_sf"/>
</dbReference>
<evidence type="ECO:0000256" key="14">
    <source>
        <dbReference type="SAM" id="MobiDB-lite"/>
    </source>
</evidence>
<dbReference type="PROSITE" id="PS50885">
    <property type="entry name" value="HAMP"/>
    <property type="match status" value="1"/>
</dbReference>
<keyword evidence="11 15" id="KW-1133">Transmembrane helix</keyword>
<dbReference type="SUPFAM" id="SSF55874">
    <property type="entry name" value="ATPase domain of HSP90 chaperone/DNA topoisomerase II/histidine kinase"/>
    <property type="match status" value="1"/>
</dbReference>
<dbReference type="SUPFAM" id="SSF158472">
    <property type="entry name" value="HAMP domain-like"/>
    <property type="match status" value="1"/>
</dbReference>
<dbReference type="InterPro" id="IPR003660">
    <property type="entry name" value="HAMP_dom"/>
</dbReference>
<dbReference type="GO" id="GO:0000155">
    <property type="term" value="F:phosphorelay sensor kinase activity"/>
    <property type="evidence" value="ECO:0007669"/>
    <property type="project" value="InterPro"/>
</dbReference>
<keyword evidence="8" id="KW-0547">Nucleotide-binding</keyword>
<dbReference type="PRINTS" id="PR00344">
    <property type="entry name" value="BCTRLSENSOR"/>
</dbReference>
<keyword evidence="7 15" id="KW-0812">Transmembrane</keyword>
<dbReference type="CDD" id="cd00082">
    <property type="entry name" value="HisKA"/>
    <property type="match status" value="1"/>
</dbReference>
<feature type="region of interest" description="Disordered" evidence="14">
    <location>
        <begin position="487"/>
        <end position="509"/>
    </location>
</feature>
<dbReference type="PANTHER" id="PTHR45528:SF1">
    <property type="entry name" value="SENSOR HISTIDINE KINASE CPXA"/>
    <property type="match status" value="1"/>
</dbReference>
<dbReference type="OrthoDB" id="335833at2"/>
<dbReference type="Pfam" id="PF02518">
    <property type="entry name" value="HATPase_c"/>
    <property type="match status" value="1"/>
</dbReference>
<feature type="transmembrane region" description="Helical" evidence="15">
    <location>
        <begin position="7"/>
        <end position="30"/>
    </location>
</feature>
<evidence type="ECO:0000313" key="19">
    <source>
        <dbReference type="Proteomes" id="UP000199820"/>
    </source>
</evidence>
<evidence type="ECO:0000256" key="7">
    <source>
        <dbReference type="ARBA" id="ARBA00022692"/>
    </source>
</evidence>
<dbReference type="PANTHER" id="PTHR45528">
    <property type="entry name" value="SENSOR HISTIDINE KINASE CPXA"/>
    <property type="match status" value="1"/>
</dbReference>
<evidence type="ECO:0000256" key="10">
    <source>
        <dbReference type="ARBA" id="ARBA00022840"/>
    </source>
</evidence>
<dbReference type="RefSeq" id="WP_074649944.1">
    <property type="nucleotide sequence ID" value="NZ_FOIL01000036.1"/>
</dbReference>
<dbReference type="InterPro" id="IPR050398">
    <property type="entry name" value="HssS/ArlS-like"/>
</dbReference>
<accession>A0A1I0GN82</accession>
<feature type="domain" description="HAMP" evidence="17">
    <location>
        <begin position="203"/>
        <end position="255"/>
    </location>
</feature>
<evidence type="ECO:0000256" key="12">
    <source>
        <dbReference type="ARBA" id="ARBA00023012"/>
    </source>
</evidence>
<dbReference type="AlphaFoldDB" id="A0A1I0GN82"/>
<keyword evidence="6" id="KW-0808">Transferase</keyword>
<evidence type="ECO:0000256" key="2">
    <source>
        <dbReference type="ARBA" id="ARBA00004651"/>
    </source>
</evidence>
<evidence type="ECO:0000259" key="17">
    <source>
        <dbReference type="PROSITE" id="PS50885"/>
    </source>
</evidence>
<proteinExistence type="predicted"/>
<sequence>MKIKTQLMLTFFTATVVPLLLIVLMVAGMMRYQLHVIEETYGVEGQYDMLLGDSTQLLSRMTQTTARAVADTTKSSPDTLMDKSYLDTVNDQLSKIFSGIIVRQNNRIIYNGYREDTLTIADLPDFQDPSQNTGAGFYIDGAKANMLKQIDFRFTDGAYGSVFIVTSLSGLIPLIRQMFWQMILMAIMIMVLAGMFLTTWLFRTILQPISKLQEATKQIRDGNLDFTLEVQSDNEIGLLCQDFEDMRIRLKESAEEKVENERESRVLIRNISHDLRTPLTAIKGYVEGIRDGIADSPEKLDRYLRTIYNKTNDMDHLIDELTLYSRIDTNRIPYNFVKVRVNDYFRDCSEEVGVDMDARGVEFSYGSNVADNVKVILDPEQMKRVVNNIIGNSLKYMDKKPGRITIRILDKGDFIQTVIEDNGVGIPKEDLRKIFERFYRTDKSRNSKRGGSGIGLSIVKKIIEDHGGRIWATSDENKGTAMHFELRKAEDEEKYASDSEQTDEGGNGK</sequence>
<dbReference type="STRING" id="1526.SAMN02910262_00984"/>
<evidence type="ECO:0000313" key="18">
    <source>
        <dbReference type="EMBL" id="SET72467.1"/>
    </source>
</evidence>
<feature type="transmembrane region" description="Helical" evidence="15">
    <location>
        <begin position="182"/>
        <end position="202"/>
    </location>
</feature>
<dbReference type="CDD" id="cd06225">
    <property type="entry name" value="HAMP"/>
    <property type="match status" value="1"/>
</dbReference>
<dbReference type="EC" id="2.7.13.3" evidence="3"/>
<dbReference type="SMART" id="SM00388">
    <property type="entry name" value="HisKA"/>
    <property type="match status" value="1"/>
</dbReference>
<comment type="subcellular location">
    <subcellularLocation>
        <location evidence="2">Cell membrane</location>
        <topology evidence="2">Multi-pass membrane protein</topology>
    </subcellularLocation>
</comment>
<dbReference type="Proteomes" id="UP000199820">
    <property type="component" value="Unassembled WGS sequence"/>
</dbReference>
<feature type="domain" description="Histidine kinase" evidence="16">
    <location>
        <begin position="270"/>
        <end position="490"/>
    </location>
</feature>
<dbReference type="Gene3D" id="3.30.565.10">
    <property type="entry name" value="Histidine kinase-like ATPase, C-terminal domain"/>
    <property type="match status" value="1"/>
</dbReference>
<evidence type="ECO:0000256" key="9">
    <source>
        <dbReference type="ARBA" id="ARBA00022777"/>
    </source>
</evidence>
<dbReference type="SMART" id="SM00387">
    <property type="entry name" value="HATPase_c"/>
    <property type="match status" value="1"/>
</dbReference>
<evidence type="ECO:0000259" key="16">
    <source>
        <dbReference type="PROSITE" id="PS50109"/>
    </source>
</evidence>
<dbReference type="Gene3D" id="1.10.287.130">
    <property type="match status" value="1"/>
</dbReference>
<evidence type="ECO:0000256" key="4">
    <source>
        <dbReference type="ARBA" id="ARBA00022475"/>
    </source>
</evidence>
<evidence type="ECO:0000256" key="3">
    <source>
        <dbReference type="ARBA" id="ARBA00012438"/>
    </source>
</evidence>
<evidence type="ECO:0000256" key="6">
    <source>
        <dbReference type="ARBA" id="ARBA00022679"/>
    </source>
</evidence>
<keyword evidence="9 18" id="KW-0418">Kinase</keyword>
<gene>
    <name evidence="18" type="ORF">SAMN04487771_103610</name>
</gene>
<dbReference type="Gene3D" id="6.10.340.10">
    <property type="match status" value="1"/>
</dbReference>
<protein>
    <recommendedName>
        <fullName evidence="3">histidine kinase</fullName>
        <ecNumber evidence="3">2.7.13.3</ecNumber>
    </recommendedName>
</protein>
<dbReference type="InterPro" id="IPR004358">
    <property type="entry name" value="Sig_transdc_His_kin-like_C"/>
</dbReference>
<evidence type="ECO:0000256" key="13">
    <source>
        <dbReference type="ARBA" id="ARBA00023136"/>
    </source>
</evidence>
<dbReference type="InterPro" id="IPR003661">
    <property type="entry name" value="HisK_dim/P_dom"/>
</dbReference>
<evidence type="ECO:0000256" key="5">
    <source>
        <dbReference type="ARBA" id="ARBA00022553"/>
    </source>
</evidence>
<dbReference type="eggNOG" id="COG3850">
    <property type="taxonomic scope" value="Bacteria"/>
</dbReference>
<dbReference type="InterPro" id="IPR036890">
    <property type="entry name" value="HATPase_C_sf"/>
</dbReference>
<keyword evidence="4" id="KW-1003">Cell membrane</keyword>
<dbReference type="FunFam" id="3.30.565.10:FF:000006">
    <property type="entry name" value="Sensor histidine kinase WalK"/>
    <property type="match status" value="1"/>
</dbReference>
<dbReference type="EMBL" id="FOIL01000036">
    <property type="protein sequence ID" value="SET72467.1"/>
    <property type="molecule type" value="Genomic_DNA"/>
</dbReference>
<keyword evidence="13 15" id="KW-0472">Membrane</keyword>
<feature type="compositionally biased region" description="Basic and acidic residues" evidence="14">
    <location>
        <begin position="487"/>
        <end position="497"/>
    </location>
</feature>
<dbReference type="InterPro" id="IPR003594">
    <property type="entry name" value="HATPase_dom"/>
</dbReference>
<organism evidence="18 19">
    <name type="scientific">[Clostridium] aminophilum</name>
    <dbReference type="NCBI Taxonomy" id="1526"/>
    <lineage>
        <taxon>Bacteria</taxon>
        <taxon>Bacillati</taxon>
        <taxon>Bacillota</taxon>
        <taxon>Clostridia</taxon>
        <taxon>Lachnospirales</taxon>
        <taxon>Lachnospiraceae</taxon>
    </lineage>
</organism>
<dbReference type="Pfam" id="PF00512">
    <property type="entry name" value="HisKA"/>
    <property type="match status" value="1"/>
</dbReference>
<evidence type="ECO:0000256" key="15">
    <source>
        <dbReference type="SAM" id="Phobius"/>
    </source>
</evidence>
<dbReference type="CDD" id="cd00075">
    <property type="entry name" value="HATPase"/>
    <property type="match status" value="1"/>
</dbReference>
<dbReference type="InterPro" id="IPR005467">
    <property type="entry name" value="His_kinase_dom"/>
</dbReference>
<keyword evidence="5" id="KW-0597">Phosphoprotein</keyword>
<dbReference type="FunFam" id="1.10.287.130:FF:000001">
    <property type="entry name" value="Two-component sensor histidine kinase"/>
    <property type="match status" value="1"/>
</dbReference>
<dbReference type="GO" id="GO:0005886">
    <property type="term" value="C:plasma membrane"/>
    <property type="evidence" value="ECO:0007669"/>
    <property type="project" value="UniProtKB-SubCell"/>
</dbReference>
<comment type="catalytic activity">
    <reaction evidence="1">
        <text>ATP + protein L-histidine = ADP + protein N-phospho-L-histidine.</text>
        <dbReference type="EC" id="2.7.13.3"/>
    </reaction>
</comment>
<dbReference type="SMART" id="SM00304">
    <property type="entry name" value="HAMP"/>
    <property type="match status" value="1"/>
</dbReference>
<keyword evidence="12" id="KW-0902">Two-component regulatory system</keyword>
<dbReference type="eggNOG" id="COG5002">
    <property type="taxonomic scope" value="Bacteria"/>
</dbReference>
<evidence type="ECO:0000256" key="8">
    <source>
        <dbReference type="ARBA" id="ARBA00022741"/>
    </source>
</evidence>
<reference evidence="18 19" key="1">
    <citation type="submission" date="2016-10" db="EMBL/GenBank/DDBJ databases">
        <authorList>
            <person name="de Groot N.N."/>
        </authorList>
    </citation>
    <scope>NUCLEOTIDE SEQUENCE [LARGE SCALE GENOMIC DNA]</scope>
    <source>
        <strain evidence="18 19">KH1P1</strain>
    </source>
</reference>
<name>A0A1I0GN82_9FIRM</name>
<evidence type="ECO:0000256" key="11">
    <source>
        <dbReference type="ARBA" id="ARBA00022989"/>
    </source>
</evidence>
<dbReference type="Pfam" id="PF00672">
    <property type="entry name" value="HAMP"/>
    <property type="match status" value="1"/>
</dbReference>
<dbReference type="PROSITE" id="PS50109">
    <property type="entry name" value="HIS_KIN"/>
    <property type="match status" value="1"/>
</dbReference>
<evidence type="ECO:0000256" key="1">
    <source>
        <dbReference type="ARBA" id="ARBA00000085"/>
    </source>
</evidence>